<evidence type="ECO:0000259" key="10">
    <source>
        <dbReference type="Pfam" id="PF18052"/>
    </source>
</evidence>
<keyword evidence="14" id="KW-1185">Reference proteome</keyword>
<keyword evidence="5" id="KW-0611">Plant defense</keyword>
<feature type="domain" description="NB-ARC" evidence="9">
    <location>
        <begin position="181"/>
        <end position="353"/>
    </location>
</feature>
<evidence type="ECO:0000259" key="12">
    <source>
        <dbReference type="Pfam" id="PF25019"/>
    </source>
</evidence>
<evidence type="ECO:0000259" key="9">
    <source>
        <dbReference type="Pfam" id="PF00931"/>
    </source>
</evidence>
<dbReference type="Gene3D" id="1.10.10.10">
    <property type="entry name" value="Winged helix-like DNA-binding domain superfamily/Winged helix DNA-binding domain"/>
    <property type="match status" value="1"/>
</dbReference>
<reference evidence="13 14" key="1">
    <citation type="submission" date="2019-12" db="EMBL/GenBank/DDBJ databases">
        <authorList>
            <person name="Alioto T."/>
            <person name="Alioto T."/>
            <person name="Gomez Garrido J."/>
        </authorList>
    </citation>
    <scope>NUCLEOTIDE SEQUENCE [LARGE SCALE GENOMIC DNA]</scope>
</reference>
<feature type="domain" description="R13L1/DRL21-like LRR repeat region" evidence="12">
    <location>
        <begin position="702"/>
        <end position="828"/>
    </location>
</feature>
<dbReference type="Pfam" id="PF00931">
    <property type="entry name" value="NB-ARC"/>
    <property type="match status" value="1"/>
</dbReference>
<dbReference type="InterPro" id="IPR038005">
    <property type="entry name" value="RX-like_CC"/>
</dbReference>
<evidence type="ECO:0000313" key="13">
    <source>
        <dbReference type="EMBL" id="CAA2974824.1"/>
    </source>
</evidence>
<dbReference type="InterPro" id="IPR042197">
    <property type="entry name" value="Apaf_helical"/>
</dbReference>
<evidence type="ECO:0000256" key="5">
    <source>
        <dbReference type="ARBA" id="ARBA00022821"/>
    </source>
</evidence>
<dbReference type="CDD" id="cd14798">
    <property type="entry name" value="RX-CC_like"/>
    <property type="match status" value="1"/>
</dbReference>
<dbReference type="SUPFAM" id="SSF52058">
    <property type="entry name" value="L domain-like"/>
    <property type="match status" value="2"/>
</dbReference>
<dbReference type="Gene3D" id="3.40.50.300">
    <property type="entry name" value="P-loop containing nucleotide triphosphate hydrolases"/>
    <property type="match status" value="1"/>
</dbReference>
<keyword evidence="8" id="KW-0732">Signal</keyword>
<feature type="chain" id="PRO_5035807121" evidence="8">
    <location>
        <begin position="23"/>
        <end position="1310"/>
    </location>
</feature>
<keyword evidence="2" id="KW-0433">Leucine-rich repeat</keyword>
<proteinExistence type="inferred from homology"/>
<dbReference type="InterPro" id="IPR058922">
    <property type="entry name" value="WHD_DRP"/>
</dbReference>
<dbReference type="Proteomes" id="UP000594638">
    <property type="component" value="Unassembled WGS sequence"/>
</dbReference>
<dbReference type="GO" id="GO:0043531">
    <property type="term" value="F:ADP binding"/>
    <property type="evidence" value="ECO:0007669"/>
    <property type="project" value="InterPro"/>
</dbReference>
<evidence type="ECO:0000313" key="14">
    <source>
        <dbReference type="Proteomes" id="UP000594638"/>
    </source>
</evidence>
<dbReference type="EMBL" id="CACTIH010002201">
    <property type="protein sequence ID" value="CAA2974824.1"/>
    <property type="molecule type" value="Genomic_DNA"/>
</dbReference>
<comment type="caution">
    <text evidence="13">The sequence shown here is derived from an EMBL/GenBank/DDBJ whole genome shotgun (WGS) entry which is preliminary data.</text>
</comment>
<dbReference type="GO" id="GO:0005524">
    <property type="term" value="F:ATP binding"/>
    <property type="evidence" value="ECO:0007669"/>
    <property type="project" value="UniProtKB-KW"/>
</dbReference>
<dbReference type="SUPFAM" id="SSF52540">
    <property type="entry name" value="P-loop containing nucleoside triphosphate hydrolases"/>
    <property type="match status" value="1"/>
</dbReference>
<evidence type="ECO:0000256" key="8">
    <source>
        <dbReference type="SAM" id="SignalP"/>
    </source>
</evidence>
<dbReference type="Pfam" id="PF23559">
    <property type="entry name" value="WHD_DRP"/>
    <property type="match status" value="1"/>
</dbReference>
<evidence type="ECO:0000256" key="6">
    <source>
        <dbReference type="ARBA" id="ARBA00022840"/>
    </source>
</evidence>
<accession>A0A8S0R948</accession>
<dbReference type="Pfam" id="PF18052">
    <property type="entry name" value="Rx_N"/>
    <property type="match status" value="1"/>
</dbReference>
<dbReference type="Gramene" id="OE9A009147T8">
    <property type="protein sequence ID" value="OE9A009147C8"/>
    <property type="gene ID" value="OE9A009147"/>
</dbReference>
<dbReference type="InterPro" id="IPR036388">
    <property type="entry name" value="WH-like_DNA-bd_sf"/>
</dbReference>
<dbReference type="Pfam" id="PF25019">
    <property type="entry name" value="LRR_R13L1-DRL21"/>
    <property type="match status" value="1"/>
</dbReference>
<dbReference type="InterPro" id="IPR056789">
    <property type="entry name" value="LRR_R13L1-DRL21"/>
</dbReference>
<keyword evidence="6" id="KW-0067">ATP-binding</keyword>
<dbReference type="FunFam" id="3.40.50.300:FF:001091">
    <property type="entry name" value="Probable disease resistance protein At1g61300"/>
    <property type="match status" value="1"/>
</dbReference>
<dbReference type="PANTHER" id="PTHR36766:SF51">
    <property type="entry name" value="DISEASE RESISTANCE RPP13-LIKE PROTEIN 1"/>
    <property type="match status" value="1"/>
</dbReference>
<sequence length="1310" mass="148061">MAIVEVFLGAILTVLLENLASSELLKFLRRVGIHAQLEEWKKTLKRIQAVLTDAENKQTKSEAVKEWLNDLEDLAYDIQDLVDELNTEALQRKLRENKGSTSKVKKLIPTCCANLSFTDFMSDRGIASKLKEITGRLKVLEEQEKNLNLVENVTGRFVKGRSDKTLPTSSVVVESKVYGREKDKEEILKKILSGGESNDSQISVIPIVGMGGIGKTTLVQLVYSELKEKFDLWGWICVSDDFDVERVTENILESVSSGGKCDYKNFDTLQNKLKESLSNKKFLVVLDDIWNENYGKWEILSRPFFAGKPGSTIIITTRQESVARIMSKIPPYNLGLLSEGDALSLLAQHAFGAKTFDSHPDLIEIGKSMVRRCKMLPLAVKALGGLLRMADGPEGWEEVLKSETLMDEEQSEILPVLKLSYHHLPPELKRCFAYCALFPKDYEFDKFQLVYFWMAEGLLQESKKHKSIEDVGSQYFDELLARSFFQQSTANALCFVMHDLFNDLAMSVASDKCLRMDTTKENLPRKICEKARHLSFMRNGYETYHRFNFLNEVQKLRTFLPRPVQPEYYGNIPHNFLSQRILIHSLPNLYRLRMLSLNGYSIYELPDSIGDLRHLRYLGLAQTPLTCLPQSVCTLINLQVLILSGCRRLTKLPTSMENLINLRHLDISDTGKLHEMPRGIAQLTSLRTLTNLIVSKNNGMSLKELGNLSFLQGDISIEELENVVYVQEATDARLMDKTSLNGIRLAWSKDFDDSRNKILALDVLNALKPHKNLSTLEIMYYGGENFSKWIGDSEFAKLAKISFEFCKNCTTLPPLGQLPSLRDLSIRGIDQVKVIGTEFYGNRGHGELPFPSLTSLTFEDMPNWEEWRGIKDVIELPWLDKLNIRSCSKLVRLPDLLLPSLRELEAIECNKVVLHHMRKLESLTRIQLTNICGLTSVIKAFDQFPSTLESLSVDGCEDLVTLLPSDDTAQNLVSLWEVYVESCPRLSSLQEIDVLPGLRSLTITKCGALELLSNKISFLEKLNITDCPSLKTVMKLQDCSTTLNCLSIYSWVNLNLTNLLGSGHNYTSLTSISLFRCDGLESFPHGGLPTPNLSRLSIGGCRHLKSLPDQMDLLSALLVLWVDSCASLITLFPQGDIPPNLTHLDVMNCASLMELFPKQNIPPNLYFLTIRFCQKLRPLGEWGLHTLTSLNSFLFSGCAELVSLTNNADEEHCVLPPSLTWLFLIDLPNLETLSNGLQSLTSLRHIYIHDCPKLVALPSEGQLQKLLSLRIEHCPRLQKRCLMNKGDYWPIIADIPNVEIDSRSIYDPCP</sequence>
<dbReference type="InterPro" id="IPR032675">
    <property type="entry name" value="LRR_dom_sf"/>
</dbReference>
<dbReference type="GO" id="GO:0051607">
    <property type="term" value="P:defense response to virus"/>
    <property type="evidence" value="ECO:0007669"/>
    <property type="project" value="UniProtKB-ARBA"/>
</dbReference>
<evidence type="ECO:0000256" key="2">
    <source>
        <dbReference type="ARBA" id="ARBA00022614"/>
    </source>
</evidence>
<evidence type="ECO:0000256" key="3">
    <source>
        <dbReference type="ARBA" id="ARBA00022737"/>
    </source>
</evidence>
<keyword evidence="4" id="KW-0547">Nucleotide-binding</keyword>
<evidence type="ECO:0000259" key="11">
    <source>
        <dbReference type="Pfam" id="PF23559"/>
    </source>
</evidence>
<dbReference type="Gene3D" id="1.10.8.430">
    <property type="entry name" value="Helical domain of apoptotic protease-activating factors"/>
    <property type="match status" value="1"/>
</dbReference>
<dbReference type="OrthoDB" id="2973320at2759"/>
<name>A0A8S0R948_OLEEU</name>
<feature type="domain" description="Disease resistance protein winged helix" evidence="11">
    <location>
        <begin position="437"/>
        <end position="505"/>
    </location>
</feature>
<feature type="signal peptide" evidence="8">
    <location>
        <begin position="1"/>
        <end position="22"/>
    </location>
</feature>
<evidence type="ECO:0000256" key="4">
    <source>
        <dbReference type="ARBA" id="ARBA00022741"/>
    </source>
</evidence>
<dbReference type="Gene3D" id="3.80.10.10">
    <property type="entry name" value="Ribonuclease Inhibitor"/>
    <property type="match status" value="4"/>
</dbReference>
<gene>
    <name evidence="13" type="ORF">OLEA9_A009147</name>
</gene>
<evidence type="ECO:0000256" key="1">
    <source>
        <dbReference type="ARBA" id="ARBA00008894"/>
    </source>
</evidence>
<dbReference type="PRINTS" id="PR00364">
    <property type="entry name" value="DISEASERSIST"/>
</dbReference>
<dbReference type="FunFam" id="1.10.10.10:FF:000322">
    <property type="entry name" value="Probable disease resistance protein At1g63360"/>
    <property type="match status" value="1"/>
</dbReference>
<comment type="similarity">
    <text evidence="1">Belongs to the disease resistance NB-LRR family.</text>
</comment>
<keyword evidence="3" id="KW-0677">Repeat</keyword>
<feature type="coiled-coil region" evidence="7">
    <location>
        <begin position="37"/>
        <end position="88"/>
    </location>
</feature>
<evidence type="ECO:0000256" key="7">
    <source>
        <dbReference type="SAM" id="Coils"/>
    </source>
</evidence>
<protein>
    <submittedName>
        <fullName evidence="13">Disease resistance RPP13 1</fullName>
    </submittedName>
</protein>
<dbReference type="InterPro" id="IPR041118">
    <property type="entry name" value="Rx_N"/>
</dbReference>
<dbReference type="InterPro" id="IPR002182">
    <property type="entry name" value="NB-ARC"/>
</dbReference>
<feature type="domain" description="Disease resistance N-terminal" evidence="10">
    <location>
        <begin position="12"/>
        <end position="99"/>
    </location>
</feature>
<organism evidence="13 14">
    <name type="scientific">Olea europaea subsp. europaea</name>
    <dbReference type="NCBI Taxonomy" id="158383"/>
    <lineage>
        <taxon>Eukaryota</taxon>
        <taxon>Viridiplantae</taxon>
        <taxon>Streptophyta</taxon>
        <taxon>Embryophyta</taxon>
        <taxon>Tracheophyta</taxon>
        <taxon>Spermatophyta</taxon>
        <taxon>Magnoliopsida</taxon>
        <taxon>eudicotyledons</taxon>
        <taxon>Gunneridae</taxon>
        <taxon>Pentapetalae</taxon>
        <taxon>asterids</taxon>
        <taxon>lamiids</taxon>
        <taxon>Lamiales</taxon>
        <taxon>Oleaceae</taxon>
        <taxon>Oleeae</taxon>
        <taxon>Olea</taxon>
    </lineage>
</organism>
<dbReference type="InterPro" id="IPR027417">
    <property type="entry name" value="P-loop_NTPase"/>
</dbReference>
<dbReference type="PANTHER" id="PTHR36766">
    <property type="entry name" value="PLANT BROAD-SPECTRUM MILDEW RESISTANCE PROTEIN RPW8"/>
    <property type="match status" value="1"/>
</dbReference>
<keyword evidence="7" id="KW-0175">Coiled coil</keyword>
<dbReference type="Gene3D" id="1.20.5.4130">
    <property type="match status" value="1"/>
</dbReference>